<dbReference type="Proteomes" id="UP001143910">
    <property type="component" value="Unassembled WGS sequence"/>
</dbReference>
<organism evidence="1 2">
    <name type="scientific">Zarea fungicola</name>
    <dbReference type="NCBI Taxonomy" id="93591"/>
    <lineage>
        <taxon>Eukaryota</taxon>
        <taxon>Fungi</taxon>
        <taxon>Dikarya</taxon>
        <taxon>Ascomycota</taxon>
        <taxon>Pezizomycotina</taxon>
        <taxon>Sordariomycetes</taxon>
        <taxon>Hypocreomycetidae</taxon>
        <taxon>Hypocreales</taxon>
        <taxon>Cordycipitaceae</taxon>
        <taxon>Zarea</taxon>
    </lineage>
</organism>
<gene>
    <name evidence="1" type="ORF">NQ176_g1286</name>
</gene>
<proteinExistence type="predicted"/>
<sequence length="600" mass="67514">MVEYLAICKNRRSNAEAHELAKHEAIKQPSPVTAQNLEQGLCKIPLELLLQLLELSSISIVDAYNLAQTCTTLQRKLDNFLYHKRGQPLLFWAASKGRRSIVESVFKKNKNTDVNFIDPADSTAALAKAISSYDDKSPQEEDVDFPGAVKLILEQPGIKWDEKANGIELLGLAIKNGFTAAVEGLLDKSEQHPIKHLYRGWTLLQVAIKYNREDIFHLLIPKVDLNQRNARHRSQTALVYAIRYHGTNKRSTWAVTPAEVLLGQPEIQLTDEANRTNMLALAIGNGFHSAVERLLDGPQQGRVNTCFPDSVTPLMAALKYGDEDVVELLLRKGADVNQRVRGRTALARAIDDYDCWSVSRQNCLSFELLLEQPGIDLTDQVNGICVFERAIMNRVYPVIKWILKNRPNQINTPFTNGLTPLMTAANLGHRYIVQLLISNGADVNQKSKRRIGIDDFTRSRYFSMGRSPTARYRQSLTALTLAAMHNHPNIIKQLLKCDNINTDIISTDASRLRYEPLQAGELLDPRKRPTSRGNPLFWAVRQGHDLCVFELLKSPRVSAKAEEVARLQKLLGAYKQSESRKLIGYYVIETPVMTPHVVLA</sequence>
<evidence type="ECO:0000313" key="2">
    <source>
        <dbReference type="Proteomes" id="UP001143910"/>
    </source>
</evidence>
<accession>A0ACC1NUQ7</accession>
<keyword evidence="2" id="KW-1185">Reference proteome</keyword>
<reference evidence="1" key="1">
    <citation type="submission" date="2022-08" db="EMBL/GenBank/DDBJ databases">
        <title>Genome Sequence of Lecanicillium fungicola.</title>
        <authorList>
            <person name="Buettner E."/>
        </authorList>
    </citation>
    <scope>NUCLEOTIDE SEQUENCE</scope>
    <source>
        <strain evidence="1">Babe33</strain>
    </source>
</reference>
<dbReference type="EMBL" id="JANJQO010000068">
    <property type="protein sequence ID" value="KAJ2982591.1"/>
    <property type="molecule type" value="Genomic_DNA"/>
</dbReference>
<protein>
    <submittedName>
        <fullName evidence="1">Uncharacterized protein</fullName>
    </submittedName>
</protein>
<comment type="caution">
    <text evidence="1">The sequence shown here is derived from an EMBL/GenBank/DDBJ whole genome shotgun (WGS) entry which is preliminary data.</text>
</comment>
<evidence type="ECO:0000313" key="1">
    <source>
        <dbReference type="EMBL" id="KAJ2982591.1"/>
    </source>
</evidence>
<name>A0ACC1NUQ7_9HYPO</name>